<dbReference type="EMBL" id="CH476744">
    <property type="protein sequence ID" value="EIE89568.1"/>
    <property type="molecule type" value="Genomic_DNA"/>
</dbReference>
<gene>
    <name evidence="6" type="ORF">RO3G_14279</name>
</gene>
<dbReference type="InterPro" id="IPR011989">
    <property type="entry name" value="ARM-like"/>
</dbReference>
<proteinExistence type="predicted"/>
<dbReference type="OMA" id="RCATIIH"/>
<keyword evidence="7" id="KW-1185">Reference proteome</keyword>
<keyword evidence="5" id="KW-0653">Protein transport</keyword>
<keyword evidence="4" id="KW-0677">Repeat</keyword>
<dbReference type="Gene3D" id="1.25.10.10">
    <property type="entry name" value="Leucine-rich Repeat Variant"/>
    <property type="match status" value="1"/>
</dbReference>
<evidence type="ECO:0000256" key="5">
    <source>
        <dbReference type="ARBA" id="ARBA00022927"/>
    </source>
</evidence>
<dbReference type="InterPro" id="IPR040122">
    <property type="entry name" value="Importin_beta"/>
</dbReference>
<evidence type="ECO:0000313" key="6">
    <source>
        <dbReference type="EMBL" id="EIE89568.1"/>
    </source>
</evidence>
<reference evidence="6 7" key="1">
    <citation type="journal article" date="2009" name="PLoS Genet.">
        <title>Genomic analysis of the basal lineage fungus Rhizopus oryzae reveals a whole-genome duplication.</title>
        <authorList>
            <person name="Ma L.-J."/>
            <person name="Ibrahim A.S."/>
            <person name="Skory C."/>
            <person name="Grabherr M.G."/>
            <person name="Burger G."/>
            <person name="Butler M."/>
            <person name="Elias M."/>
            <person name="Idnurm A."/>
            <person name="Lang B.F."/>
            <person name="Sone T."/>
            <person name="Abe A."/>
            <person name="Calvo S.E."/>
            <person name="Corrochano L.M."/>
            <person name="Engels R."/>
            <person name="Fu J."/>
            <person name="Hansberg W."/>
            <person name="Kim J.-M."/>
            <person name="Kodira C.D."/>
            <person name="Koehrsen M.J."/>
            <person name="Liu B."/>
            <person name="Miranda-Saavedra D."/>
            <person name="O'Leary S."/>
            <person name="Ortiz-Castellanos L."/>
            <person name="Poulter R."/>
            <person name="Rodriguez-Romero J."/>
            <person name="Ruiz-Herrera J."/>
            <person name="Shen Y.-Q."/>
            <person name="Zeng Q."/>
            <person name="Galagan J."/>
            <person name="Birren B.W."/>
            <person name="Cuomo C.A."/>
            <person name="Wickes B.L."/>
        </authorList>
    </citation>
    <scope>NUCLEOTIDE SEQUENCE [LARGE SCALE GENOMIC DNA]</scope>
    <source>
        <strain evidence="7">RA 99-880 / ATCC MYA-4621 / FGSC 9543 / NRRL 43880</strain>
    </source>
</reference>
<dbReference type="Pfam" id="PF13513">
    <property type="entry name" value="HEAT_EZ"/>
    <property type="match status" value="1"/>
</dbReference>
<accession>I1CM88</accession>
<dbReference type="GeneID" id="93621244"/>
<evidence type="ECO:0000256" key="2">
    <source>
        <dbReference type="ARBA" id="ARBA00022448"/>
    </source>
</evidence>
<name>I1CM88_RHIO9</name>
<keyword evidence="2" id="KW-0813">Transport</keyword>
<dbReference type="InterPro" id="IPR016024">
    <property type="entry name" value="ARM-type_fold"/>
</dbReference>
<comment type="subcellular location">
    <subcellularLocation>
        <location evidence="1">Cytoplasm</location>
    </subcellularLocation>
</comment>
<dbReference type="GO" id="GO:0006606">
    <property type="term" value="P:protein import into nucleus"/>
    <property type="evidence" value="ECO:0007669"/>
    <property type="project" value="InterPro"/>
</dbReference>
<evidence type="ECO:0000313" key="7">
    <source>
        <dbReference type="Proteomes" id="UP000009138"/>
    </source>
</evidence>
<dbReference type="STRING" id="246409.I1CM88"/>
<dbReference type="RefSeq" id="XP_067524964.1">
    <property type="nucleotide sequence ID" value="XM_067668863.1"/>
</dbReference>
<evidence type="ECO:0000256" key="3">
    <source>
        <dbReference type="ARBA" id="ARBA00022490"/>
    </source>
</evidence>
<dbReference type="VEuPathDB" id="FungiDB:RO3G_14279"/>
<sequence>MKIALDTLVIICEDTAREIDQEINSIRPLNFMLPKLVGLVSNPNPKWRAKAIHIIRQFISLQSLSFLQQFDTVLMALYSRISDRDTHVRQELGPAFAFLWQTFPERLKVYLYPTIEYMIEAMMDQDETVALGACDFWIEYAHIHLYHNELVPYLPRLVNCLLKRMIYSEEWVQDVYTNRTESQYYHSENLIESPRDYLEFELHNTDGEHEEDDEDFDDDEFYSQISLRETSAGTLEVLSIAFGIKLVSALLNQLLNHTLCDQNWLVRESGILALGAAAEGGIEVISRYLNHLIPYLLNSLEDPQPLIRATSCWVISRFSKWLVIQYDTNKEGREVYFEPVLSALLNRLLDENKQVQLSACTAITTMEESASQRIVSYIYSILLQTNRAFALYHRKNRLILYDALGTLADSAKSALNNATYIHLLMPPLITKWNELADNDTDLYPLLECLSPITAALGPGFKPFVEPVLSRCVQLISNTLQLQACIDDFPESMDPPNVKFLIAALDLLSGIVRGLGPSVRPLISKTNPPLIPLLTACIHDPVSEVLQSAFMLIGDIAVACFDLLEPFVPDILEGLIHAIEDTECTTSVVSEEWDWLGQSM</sequence>
<dbReference type="SUPFAM" id="SSF48371">
    <property type="entry name" value="ARM repeat"/>
    <property type="match status" value="1"/>
</dbReference>
<protein>
    <recommendedName>
        <fullName evidence="8">Importin N-terminal domain-containing protein</fullName>
    </recommendedName>
</protein>
<dbReference type="AlphaFoldDB" id="I1CM88"/>
<organism evidence="6 7">
    <name type="scientific">Rhizopus delemar (strain RA 99-880 / ATCC MYA-4621 / FGSC 9543 / NRRL 43880)</name>
    <name type="common">Mucormycosis agent</name>
    <name type="synonym">Rhizopus arrhizus var. delemar</name>
    <dbReference type="NCBI Taxonomy" id="246409"/>
    <lineage>
        <taxon>Eukaryota</taxon>
        <taxon>Fungi</taxon>
        <taxon>Fungi incertae sedis</taxon>
        <taxon>Mucoromycota</taxon>
        <taxon>Mucoromycotina</taxon>
        <taxon>Mucoromycetes</taxon>
        <taxon>Mucorales</taxon>
        <taxon>Mucorineae</taxon>
        <taxon>Rhizopodaceae</taxon>
        <taxon>Rhizopus</taxon>
    </lineage>
</organism>
<dbReference type="eggNOG" id="KOG2023">
    <property type="taxonomic scope" value="Eukaryota"/>
</dbReference>
<dbReference type="GO" id="GO:0005737">
    <property type="term" value="C:cytoplasm"/>
    <property type="evidence" value="ECO:0007669"/>
    <property type="project" value="UniProtKB-SubCell"/>
</dbReference>
<evidence type="ECO:0000256" key="1">
    <source>
        <dbReference type="ARBA" id="ARBA00004496"/>
    </source>
</evidence>
<evidence type="ECO:0008006" key="8">
    <source>
        <dbReference type="Google" id="ProtNLM"/>
    </source>
</evidence>
<keyword evidence="3" id="KW-0963">Cytoplasm</keyword>
<dbReference type="PANTHER" id="PTHR10527">
    <property type="entry name" value="IMPORTIN BETA"/>
    <property type="match status" value="1"/>
</dbReference>
<dbReference type="Proteomes" id="UP000009138">
    <property type="component" value="Unassembled WGS sequence"/>
</dbReference>
<dbReference type="OrthoDB" id="951172at2759"/>
<dbReference type="InParanoid" id="I1CM88"/>
<evidence type="ECO:0000256" key="4">
    <source>
        <dbReference type="ARBA" id="ARBA00022737"/>
    </source>
</evidence>